<evidence type="ECO:0000259" key="3">
    <source>
        <dbReference type="PROSITE" id="PS51186"/>
    </source>
</evidence>
<accession>A0A0Q9YAX8</accession>
<evidence type="ECO:0000256" key="2">
    <source>
        <dbReference type="ARBA" id="ARBA00023315"/>
    </source>
</evidence>
<reference evidence="5" key="2">
    <citation type="journal article" date="2016" name="Genome Announc.">
        <title>Draft Genome Sequences of Two Novel Amoeba-Resistant Intranuclear Bacteria, 'Candidatus Berkiella cookevillensis' and 'Candidatus Berkiella aquae'.</title>
        <authorList>
            <person name="Mehari Y.T."/>
            <person name="Arivett B.A."/>
            <person name="Farone A.L."/>
            <person name="Gunderson J.H."/>
            <person name="Farone M.B."/>
        </authorList>
    </citation>
    <scope>NUCLEOTIDE SEQUENCE</scope>
    <source>
        <strain evidence="5">HT99</strain>
    </source>
</reference>
<dbReference type="InterPro" id="IPR000182">
    <property type="entry name" value="GNAT_dom"/>
</dbReference>
<organism evidence="4">
    <name type="scientific">Candidatus Berkiella aquae</name>
    <dbReference type="NCBI Taxonomy" id="295108"/>
    <lineage>
        <taxon>Bacteria</taxon>
        <taxon>Pseudomonadati</taxon>
        <taxon>Pseudomonadota</taxon>
        <taxon>Gammaproteobacteria</taxon>
        <taxon>Candidatus Berkiellales</taxon>
        <taxon>Candidatus Berkiellaceae</taxon>
        <taxon>Candidatus Berkiella</taxon>
    </lineage>
</organism>
<dbReference type="Gene3D" id="3.40.630.30">
    <property type="match status" value="1"/>
</dbReference>
<dbReference type="InterPro" id="IPR050680">
    <property type="entry name" value="YpeA/RimI_acetyltransf"/>
</dbReference>
<dbReference type="STRING" id="295108.HT99x_03128"/>
<keyword evidence="2" id="KW-0012">Acyltransferase</keyword>
<dbReference type="EMBL" id="LKAJ02000003">
    <property type="protein sequence ID" value="MCS5712848.1"/>
    <property type="molecule type" value="Genomic_DNA"/>
</dbReference>
<comment type="caution">
    <text evidence="4">The sequence shown here is derived from an EMBL/GenBank/DDBJ whole genome shotgun (WGS) entry which is preliminary data.</text>
</comment>
<dbReference type="RefSeq" id="WP_075067711.1">
    <property type="nucleotide sequence ID" value="NZ_LKAJ02000003.1"/>
</dbReference>
<feature type="domain" description="N-acetyltransferase" evidence="3">
    <location>
        <begin position="152"/>
        <end position="291"/>
    </location>
</feature>
<dbReference type="PROSITE" id="PS51186">
    <property type="entry name" value="GNAT"/>
    <property type="match status" value="1"/>
</dbReference>
<name>A0A0Q9YAX8_9GAMM</name>
<dbReference type="OrthoDB" id="9796919at2"/>
<proteinExistence type="predicted"/>
<dbReference type="PANTHER" id="PTHR43420">
    <property type="entry name" value="ACETYLTRANSFERASE"/>
    <property type="match status" value="1"/>
</dbReference>
<evidence type="ECO:0000256" key="1">
    <source>
        <dbReference type="ARBA" id="ARBA00022679"/>
    </source>
</evidence>
<dbReference type="CDD" id="cd04301">
    <property type="entry name" value="NAT_SF"/>
    <property type="match status" value="1"/>
</dbReference>
<evidence type="ECO:0000313" key="4">
    <source>
        <dbReference type="EMBL" id="KRG17808.1"/>
    </source>
</evidence>
<gene>
    <name evidence="5" type="ORF">HT99x_015520</name>
    <name evidence="4" type="ORF">HT99x_03128</name>
</gene>
<dbReference type="Pfam" id="PF00583">
    <property type="entry name" value="Acetyltransf_1"/>
    <property type="match status" value="1"/>
</dbReference>
<dbReference type="AlphaFoldDB" id="A0A0Q9YAX8"/>
<dbReference type="SUPFAM" id="SSF55729">
    <property type="entry name" value="Acyl-CoA N-acyltransferases (Nat)"/>
    <property type="match status" value="1"/>
</dbReference>
<dbReference type="GO" id="GO:0016747">
    <property type="term" value="F:acyltransferase activity, transferring groups other than amino-acyl groups"/>
    <property type="evidence" value="ECO:0007669"/>
    <property type="project" value="InterPro"/>
</dbReference>
<sequence length="291" mass="34151">MLEFKYHPFSRVKESEVLQFVGRYPWKPHWLSEHIKEFIQLLTSSTDLIFDLHNKNDRIAIAVLIDKIKNKGNNACLEVLALDQRYDVYMIYQYLIESAKQKLPITRSGIEVTIHESLTKLNDLLVQEGFNSYYDIFEMMVDLSTLEHIKINEISLLQPEDFVECYDVIGLSFKDNPEMAIPDYEEWEKSRRTSDSQIWVYKDNRKIVGFVNNMIDVQDQKAEIRSVGVLPSYRGKGLGRKLLLNSLSYFVNKGVSTCHLTVATKNRKALHLYEDIGFQVNDIFKVYYWNR</sequence>
<dbReference type="Proteomes" id="UP000051497">
    <property type="component" value="Unassembled WGS sequence"/>
</dbReference>
<keyword evidence="1 4" id="KW-0808">Transferase</keyword>
<dbReference type="InterPro" id="IPR016181">
    <property type="entry name" value="Acyl_CoA_acyltransferase"/>
</dbReference>
<protein>
    <submittedName>
        <fullName evidence="5">GNAT family N-acetyltransferase</fullName>
    </submittedName>
    <submittedName>
        <fullName evidence="4">Ribosomal-protein-alanine N-acetyltransferase</fullName>
    </submittedName>
</protein>
<reference evidence="4" key="1">
    <citation type="submission" date="2015-09" db="EMBL/GenBank/DDBJ databases">
        <title>Draft Genome Sequences of Two Novel Amoeba-resistant Intranuclear Bacteria, Candidatus Berkiella cookevillensis and Candidatus Berkiella aquae.</title>
        <authorList>
            <person name="Mehari Y.T."/>
            <person name="Arivett B.A."/>
            <person name="Farone A.L."/>
            <person name="Gunderson J.H."/>
            <person name="Farone M.B."/>
        </authorList>
    </citation>
    <scope>NUCLEOTIDE SEQUENCE [LARGE SCALE GENOMIC DNA]</scope>
    <source>
        <strain evidence="4">HT99</strain>
    </source>
</reference>
<evidence type="ECO:0000313" key="5">
    <source>
        <dbReference type="EMBL" id="MCS5712848.1"/>
    </source>
</evidence>
<evidence type="ECO:0000313" key="6">
    <source>
        <dbReference type="Proteomes" id="UP000051497"/>
    </source>
</evidence>
<reference evidence="5" key="3">
    <citation type="submission" date="2021-06" db="EMBL/GenBank/DDBJ databases">
        <title>Genomic Description and Analysis of Intracellular Bacteria, Candidatus Berkiella cookevillensis and Candidatus Berkiella aquae.</title>
        <authorList>
            <person name="Kidane D.T."/>
            <person name="Mehari Y.T."/>
            <person name="Rice F.C."/>
            <person name="Arivett B.A."/>
            <person name="Farone A.L."/>
            <person name="Berk S.G."/>
            <person name="Farone M.B."/>
        </authorList>
    </citation>
    <scope>NUCLEOTIDE SEQUENCE</scope>
    <source>
        <strain evidence="5">HT99</strain>
    </source>
</reference>
<keyword evidence="6" id="KW-1185">Reference proteome</keyword>
<dbReference type="EMBL" id="LKAJ01000024">
    <property type="protein sequence ID" value="KRG17808.1"/>
    <property type="molecule type" value="Genomic_DNA"/>
</dbReference>